<accession>A0ABR2MUR6</accession>
<dbReference type="EMBL" id="JBBWWR010000005">
    <property type="protein sequence ID" value="KAK8967419.1"/>
    <property type="molecule type" value="Genomic_DNA"/>
</dbReference>
<evidence type="ECO:0000313" key="2">
    <source>
        <dbReference type="Proteomes" id="UP001412067"/>
    </source>
</evidence>
<protein>
    <submittedName>
        <fullName evidence="1">Uncharacterized protein</fullName>
    </submittedName>
</protein>
<dbReference type="Proteomes" id="UP001412067">
    <property type="component" value="Unassembled WGS sequence"/>
</dbReference>
<gene>
    <name evidence="1" type="ORF">KSP40_PGU009802</name>
</gene>
<organism evidence="1 2">
    <name type="scientific">Platanthera guangdongensis</name>
    <dbReference type="NCBI Taxonomy" id="2320717"/>
    <lineage>
        <taxon>Eukaryota</taxon>
        <taxon>Viridiplantae</taxon>
        <taxon>Streptophyta</taxon>
        <taxon>Embryophyta</taxon>
        <taxon>Tracheophyta</taxon>
        <taxon>Spermatophyta</taxon>
        <taxon>Magnoliopsida</taxon>
        <taxon>Liliopsida</taxon>
        <taxon>Asparagales</taxon>
        <taxon>Orchidaceae</taxon>
        <taxon>Orchidoideae</taxon>
        <taxon>Orchideae</taxon>
        <taxon>Orchidinae</taxon>
        <taxon>Platanthera</taxon>
    </lineage>
</organism>
<proteinExistence type="predicted"/>
<reference evidence="1 2" key="1">
    <citation type="journal article" date="2022" name="Nat. Plants">
        <title>Genomes of leafy and leafless Platanthera orchids illuminate the evolution of mycoheterotrophy.</title>
        <authorList>
            <person name="Li M.H."/>
            <person name="Liu K.W."/>
            <person name="Li Z."/>
            <person name="Lu H.C."/>
            <person name="Ye Q.L."/>
            <person name="Zhang D."/>
            <person name="Wang J.Y."/>
            <person name="Li Y.F."/>
            <person name="Zhong Z.M."/>
            <person name="Liu X."/>
            <person name="Yu X."/>
            <person name="Liu D.K."/>
            <person name="Tu X.D."/>
            <person name="Liu B."/>
            <person name="Hao Y."/>
            <person name="Liao X.Y."/>
            <person name="Jiang Y.T."/>
            <person name="Sun W.H."/>
            <person name="Chen J."/>
            <person name="Chen Y.Q."/>
            <person name="Ai Y."/>
            <person name="Zhai J.W."/>
            <person name="Wu S.S."/>
            <person name="Zhou Z."/>
            <person name="Hsiao Y.Y."/>
            <person name="Wu W.L."/>
            <person name="Chen Y.Y."/>
            <person name="Lin Y.F."/>
            <person name="Hsu J.L."/>
            <person name="Li C.Y."/>
            <person name="Wang Z.W."/>
            <person name="Zhao X."/>
            <person name="Zhong W.Y."/>
            <person name="Ma X.K."/>
            <person name="Ma L."/>
            <person name="Huang J."/>
            <person name="Chen G.Z."/>
            <person name="Huang M.Z."/>
            <person name="Huang L."/>
            <person name="Peng D.H."/>
            <person name="Luo Y.B."/>
            <person name="Zou S.Q."/>
            <person name="Chen S.P."/>
            <person name="Lan S."/>
            <person name="Tsai W.C."/>
            <person name="Van de Peer Y."/>
            <person name="Liu Z.J."/>
        </authorList>
    </citation>
    <scope>NUCLEOTIDE SEQUENCE [LARGE SCALE GENOMIC DNA]</scope>
    <source>
        <strain evidence="1">Lor288</strain>
    </source>
</reference>
<evidence type="ECO:0000313" key="1">
    <source>
        <dbReference type="EMBL" id="KAK8967419.1"/>
    </source>
</evidence>
<name>A0ABR2MUR6_9ASPA</name>
<comment type="caution">
    <text evidence="1">The sequence shown here is derived from an EMBL/GenBank/DDBJ whole genome shotgun (WGS) entry which is preliminary data.</text>
</comment>
<sequence length="69" mass="8074">MLTGLHLGHPNDGLSNCTIFRRKPKIDKQIEITTTYLEQVSDLLHLSHHRHRNSRDLHFHLLTIISLIQ</sequence>
<keyword evidence="2" id="KW-1185">Reference proteome</keyword>